<evidence type="ECO:0000259" key="8">
    <source>
        <dbReference type="PROSITE" id="PS50119"/>
    </source>
</evidence>
<accession>A0A6P6DWB0</accession>
<dbReference type="InterPro" id="IPR013083">
    <property type="entry name" value="Znf_RING/FYVE/PHD"/>
</dbReference>
<keyword evidence="2" id="KW-0479">Metal-binding</keyword>
<dbReference type="InterPro" id="IPR050143">
    <property type="entry name" value="TRIM/RBCC"/>
</dbReference>
<evidence type="ECO:0000256" key="5">
    <source>
        <dbReference type="PROSITE-ProRule" id="PRU00024"/>
    </source>
</evidence>
<dbReference type="Gene3D" id="3.30.40.10">
    <property type="entry name" value="Zinc/RING finger domain, C3HC4 (zinc finger)"/>
    <property type="match status" value="1"/>
</dbReference>
<dbReference type="CTD" id="89870"/>
<dbReference type="InterPro" id="IPR000315">
    <property type="entry name" value="Znf_B-box"/>
</dbReference>
<dbReference type="Gene3D" id="3.30.160.60">
    <property type="entry name" value="Classic Zinc Finger"/>
    <property type="match status" value="1"/>
</dbReference>
<evidence type="ECO:0000256" key="1">
    <source>
        <dbReference type="ARBA" id="ARBA00008518"/>
    </source>
</evidence>
<feature type="domain" description="B box-type" evidence="8">
    <location>
        <begin position="78"/>
        <end position="119"/>
    </location>
</feature>
<evidence type="ECO:0000256" key="4">
    <source>
        <dbReference type="ARBA" id="ARBA00022833"/>
    </source>
</evidence>
<evidence type="ECO:0000313" key="10">
    <source>
        <dbReference type="RefSeq" id="XP_023564359.1"/>
    </source>
</evidence>
<gene>
    <name evidence="10" type="primary">Trim15</name>
</gene>
<dbReference type="GeneID" id="101571615"/>
<evidence type="ECO:0000256" key="3">
    <source>
        <dbReference type="ARBA" id="ARBA00022771"/>
    </source>
</evidence>
<sequence>MPVAPSLQGVHDGATCLACAKPLKDAVGATCGHSLCRLCLPPTAQMGAQPSGRMLLCPLCQEEEQVEAPAVPVPLGPPGETYCEEHGEKIYFFCQMDAELLCALCRESPGHQAHSVGFLDEAIQPYRDWLRSQLEALREERDKIEDTKCREDQKLQVLLAQIESKKQEVAAAFERLQQALGDQQRLLLARLGKLEQQVRREREEYNSKVSNEVARLSAQVEELEEKCGQPACALVQDARVNQSRCAVKTVGSPEVISSDLIAKIRDLHRKTLVLPEMMRTFAGPASVGRALQSWEQAPGSPCGALRGEWRAV</sequence>
<comment type="similarity">
    <text evidence="1">Belongs to the TRIM/RBCC family.</text>
</comment>
<feature type="coiled-coil region" evidence="6">
    <location>
        <begin position="127"/>
        <end position="226"/>
    </location>
</feature>
<reference evidence="10" key="1">
    <citation type="submission" date="2025-08" db="UniProtKB">
        <authorList>
            <consortium name="RefSeq"/>
        </authorList>
    </citation>
    <scope>IDENTIFICATION</scope>
</reference>
<dbReference type="GO" id="GO:0008270">
    <property type="term" value="F:zinc ion binding"/>
    <property type="evidence" value="ECO:0007669"/>
    <property type="project" value="UniProtKB-KW"/>
</dbReference>
<dbReference type="InParanoid" id="A0A6P6DWB0"/>
<name>A0A6P6DWB0_OCTDE</name>
<dbReference type="SUPFAM" id="SSF57850">
    <property type="entry name" value="RING/U-box"/>
    <property type="match status" value="1"/>
</dbReference>
<dbReference type="PROSITE" id="PS50089">
    <property type="entry name" value="ZF_RING_2"/>
    <property type="match status" value="1"/>
</dbReference>
<protein>
    <submittedName>
        <fullName evidence="10">Tripartite motif-containing protein 15 isoform X1</fullName>
    </submittedName>
</protein>
<dbReference type="AlphaFoldDB" id="A0A6P6DWB0"/>
<evidence type="ECO:0000256" key="2">
    <source>
        <dbReference type="ARBA" id="ARBA00022723"/>
    </source>
</evidence>
<keyword evidence="9" id="KW-1185">Reference proteome</keyword>
<dbReference type="FunFam" id="3.30.160.60:FF:002334">
    <property type="entry name" value="Tripartite motif containing 15"/>
    <property type="match status" value="1"/>
</dbReference>
<dbReference type="SMART" id="SM00336">
    <property type="entry name" value="BBOX"/>
    <property type="match status" value="1"/>
</dbReference>
<dbReference type="InterPro" id="IPR001841">
    <property type="entry name" value="Znf_RING"/>
</dbReference>
<dbReference type="Proteomes" id="UP000515203">
    <property type="component" value="Unplaced"/>
</dbReference>
<dbReference type="InterPro" id="IPR018957">
    <property type="entry name" value="Znf_C3HC4_RING-type"/>
</dbReference>
<dbReference type="InterPro" id="IPR017907">
    <property type="entry name" value="Znf_RING_CS"/>
</dbReference>
<keyword evidence="6" id="KW-0175">Coiled coil</keyword>
<feature type="domain" description="RING-type" evidence="7">
    <location>
        <begin position="16"/>
        <end position="61"/>
    </location>
</feature>
<dbReference type="RefSeq" id="XP_023564359.1">
    <property type="nucleotide sequence ID" value="XM_023708591.1"/>
</dbReference>
<dbReference type="PROSITE" id="PS50119">
    <property type="entry name" value="ZF_BBOX"/>
    <property type="match status" value="1"/>
</dbReference>
<dbReference type="FunCoup" id="A0A6P6DWB0">
    <property type="interactions" value="127"/>
</dbReference>
<evidence type="ECO:0000313" key="9">
    <source>
        <dbReference type="Proteomes" id="UP000515203"/>
    </source>
</evidence>
<organism evidence="9 10">
    <name type="scientific">Octodon degus</name>
    <name type="common">Degu</name>
    <name type="synonym">Sciurus degus</name>
    <dbReference type="NCBI Taxonomy" id="10160"/>
    <lineage>
        <taxon>Eukaryota</taxon>
        <taxon>Metazoa</taxon>
        <taxon>Chordata</taxon>
        <taxon>Craniata</taxon>
        <taxon>Vertebrata</taxon>
        <taxon>Euteleostomi</taxon>
        <taxon>Mammalia</taxon>
        <taxon>Eutheria</taxon>
        <taxon>Euarchontoglires</taxon>
        <taxon>Glires</taxon>
        <taxon>Rodentia</taxon>
        <taxon>Hystricomorpha</taxon>
        <taxon>Octodontidae</taxon>
        <taxon>Octodon</taxon>
    </lineage>
</organism>
<dbReference type="SUPFAM" id="SSF57845">
    <property type="entry name" value="B-box zinc-binding domain"/>
    <property type="match status" value="1"/>
</dbReference>
<keyword evidence="3 5" id="KW-0863">Zinc-finger</keyword>
<dbReference type="Pfam" id="PF00097">
    <property type="entry name" value="zf-C3HC4"/>
    <property type="match status" value="1"/>
</dbReference>
<keyword evidence="4" id="KW-0862">Zinc</keyword>
<dbReference type="OrthoDB" id="6105938at2759"/>
<evidence type="ECO:0000256" key="6">
    <source>
        <dbReference type="SAM" id="Coils"/>
    </source>
</evidence>
<dbReference type="PANTHER" id="PTHR24103">
    <property type="entry name" value="E3 UBIQUITIN-PROTEIN LIGASE TRIM"/>
    <property type="match status" value="1"/>
</dbReference>
<proteinExistence type="inferred from homology"/>
<dbReference type="Pfam" id="PF00643">
    <property type="entry name" value="zf-B_box"/>
    <property type="match status" value="1"/>
</dbReference>
<evidence type="ECO:0000259" key="7">
    <source>
        <dbReference type="PROSITE" id="PS50089"/>
    </source>
</evidence>
<dbReference type="PROSITE" id="PS00518">
    <property type="entry name" value="ZF_RING_1"/>
    <property type="match status" value="1"/>
</dbReference>